<dbReference type="HOGENOM" id="CLU_068196_1_0_10"/>
<dbReference type="NCBIfam" id="TIGR03753">
    <property type="entry name" value="blh_monoox"/>
    <property type="match status" value="1"/>
</dbReference>
<dbReference type="GO" id="GO:0005506">
    <property type="term" value="F:iron ion binding"/>
    <property type="evidence" value="ECO:0007669"/>
    <property type="project" value="UniProtKB-UniRule"/>
</dbReference>
<evidence type="ECO:0000256" key="1">
    <source>
        <dbReference type="HAMAP-Rule" id="MF_02093"/>
    </source>
</evidence>
<dbReference type="GO" id="GO:0004497">
    <property type="term" value="F:monooxygenase activity"/>
    <property type="evidence" value="ECO:0007669"/>
    <property type="project" value="UniProtKB-KW"/>
</dbReference>
<evidence type="ECO:0000313" key="3">
    <source>
        <dbReference type="Proteomes" id="UP000008514"/>
    </source>
</evidence>
<evidence type="ECO:0000313" key="2">
    <source>
        <dbReference type="EMBL" id="AFU67217.1"/>
    </source>
</evidence>
<feature type="transmembrane region" description="Helical" evidence="1">
    <location>
        <begin position="70"/>
        <end position="98"/>
    </location>
</feature>
<dbReference type="EMBL" id="CP003879">
    <property type="protein sequence ID" value="AFU67217.1"/>
    <property type="molecule type" value="Genomic_DNA"/>
</dbReference>
<comment type="similarity">
    <text evidence="1">Belongs to the Brp/Blh beta-carotene diooxygenase family.</text>
</comment>
<reference evidence="2" key="1">
    <citation type="submission" date="2006-03" db="EMBL/GenBank/DDBJ databases">
        <authorList>
            <person name="Bowman J."/>
            <person name="Ferriera S."/>
            <person name="Johnson J."/>
            <person name="Kravitz S."/>
            <person name="Halpern A."/>
            <person name="Remington K."/>
            <person name="Beeson K."/>
            <person name="Tran B."/>
            <person name="Rogers Y.-H."/>
            <person name="Friedman R."/>
            <person name="Venter J.C."/>
        </authorList>
    </citation>
    <scope>NUCLEOTIDE SEQUENCE [LARGE SCALE GENOMIC DNA]</scope>
    <source>
        <strain evidence="2">ATCC 700755</strain>
    </source>
</reference>
<dbReference type="GO" id="GO:0005886">
    <property type="term" value="C:plasma membrane"/>
    <property type="evidence" value="ECO:0007669"/>
    <property type="project" value="UniProtKB-SubCell"/>
</dbReference>
<keyword evidence="1" id="KW-1133">Transmembrane helix</keyword>
<keyword evidence="1" id="KW-0223">Dioxygenase</keyword>
<feature type="transmembrane region" description="Helical" evidence="1">
    <location>
        <begin position="9"/>
        <end position="27"/>
    </location>
</feature>
<dbReference type="eggNOG" id="ENOG5030TJU">
    <property type="taxonomic scope" value="Bacteria"/>
</dbReference>
<name>K4I9A7_PSYTT</name>
<keyword evidence="1" id="KW-0472">Membrane</keyword>
<protein>
    <recommendedName>
        <fullName evidence="1">Probable beta-carotene 15,15'-dioxygenase</fullName>
        <ecNumber evidence="1">1.13.11.63</ecNumber>
    </recommendedName>
</protein>
<keyword evidence="1" id="KW-0560">Oxidoreductase</keyword>
<organism evidence="2 3">
    <name type="scientific">Psychroflexus torquis (strain ATCC 700755 / CIP 106069 / ACAM 623)</name>
    <dbReference type="NCBI Taxonomy" id="313595"/>
    <lineage>
        <taxon>Bacteria</taxon>
        <taxon>Pseudomonadati</taxon>
        <taxon>Bacteroidota</taxon>
        <taxon>Flavobacteriia</taxon>
        <taxon>Flavobacteriales</taxon>
        <taxon>Flavobacteriaceae</taxon>
        <taxon>Psychroflexus</taxon>
    </lineage>
</organism>
<keyword evidence="1" id="KW-1003">Cell membrane</keyword>
<dbReference type="AlphaFoldDB" id="K4I9A7"/>
<feature type="transmembrane region" description="Helical" evidence="1">
    <location>
        <begin position="118"/>
        <end position="138"/>
    </location>
</feature>
<gene>
    <name evidence="2" type="ordered locus">P700755_000150</name>
</gene>
<comment type="caution">
    <text evidence="1">Lacks conserved residue(s) required for the propagation of feature annotation.</text>
</comment>
<feature type="transmembrane region" description="Helical" evidence="1">
    <location>
        <begin position="193"/>
        <end position="218"/>
    </location>
</feature>
<comment type="subcellular location">
    <subcellularLocation>
        <location evidence="1">Cell membrane</location>
        <topology evidence="1">Multi-pass membrane protein</topology>
    </subcellularLocation>
</comment>
<keyword evidence="3" id="KW-1185">Reference proteome</keyword>
<dbReference type="Proteomes" id="UP000008514">
    <property type="component" value="Chromosome"/>
</dbReference>
<comment type="function">
    <text evidence="1">Catalyzes the cleavage of beta-carotene at its central double bond (15,15') to yield two molecules of all-trans-retinal.</text>
</comment>
<keyword evidence="1" id="KW-0812">Transmembrane</keyword>
<dbReference type="InterPro" id="IPR022270">
    <property type="entry name" value="Blh_diox"/>
</dbReference>
<reference evidence="2" key="2">
    <citation type="submission" date="2012-09" db="EMBL/GenBank/DDBJ databases">
        <title>The complete sequence of Psychroflexus torquis an extreme psychrophile from sea-ice that is stimulated by light.</title>
        <authorList>
            <person name="Feng S."/>
            <person name="Powell S.M."/>
            <person name="Bowman J.P."/>
        </authorList>
    </citation>
    <scope>NUCLEOTIDE SEQUENCE [LARGE SCALE GENOMIC DNA]</scope>
    <source>
        <strain evidence="2">ATCC 700755</strain>
    </source>
</reference>
<keyword evidence="1" id="KW-0479">Metal-binding</keyword>
<feature type="transmembrane region" description="Helical" evidence="1">
    <location>
        <begin position="272"/>
        <end position="290"/>
    </location>
</feature>
<dbReference type="KEGG" id="ptq:P700755_000150"/>
<keyword evidence="1" id="KW-0408">Iron</keyword>
<comment type="cofactor">
    <cofactor evidence="1">
        <name>Fe(2+)</name>
        <dbReference type="ChEBI" id="CHEBI:29033"/>
    </cofactor>
</comment>
<comment type="catalytic activity">
    <reaction evidence="1">
        <text>all-trans-beta-carotene + O2 = 2 all-trans-retinal</text>
        <dbReference type="Rhea" id="RHEA:32887"/>
        <dbReference type="ChEBI" id="CHEBI:15379"/>
        <dbReference type="ChEBI" id="CHEBI:17579"/>
        <dbReference type="ChEBI" id="CHEBI:17898"/>
        <dbReference type="EC" id="1.13.11.63"/>
    </reaction>
</comment>
<dbReference type="EC" id="1.13.11.63" evidence="1"/>
<feature type="transmembrane region" description="Helical" evidence="1">
    <location>
        <begin position="159"/>
        <end position="178"/>
    </location>
</feature>
<dbReference type="GO" id="GO:0003834">
    <property type="term" value="F:beta-carotene 15,15'-dioxygenase activity"/>
    <property type="evidence" value="ECO:0007669"/>
    <property type="project" value="UniProtKB-EC"/>
</dbReference>
<dbReference type="Pfam" id="PF15461">
    <property type="entry name" value="BCD"/>
    <property type="match status" value="1"/>
</dbReference>
<dbReference type="GO" id="GO:0010436">
    <property type="term" value="F:carotenoid dioxygenase activity"/>
    <property type="evidence" value="ECO:0007669"/>
    <property type="project" value="UniProtKB-UniRule"/>
</dbReference>
<dbReference type="GO" id="GO:0016121">
    <property type="term" value="P:carotene catabolic process"/>
    <property type="evidence" value="ECO:0007669"/>
    <property type="project" value="UniProtKB-UniRule"/>
</dbReference>
<proteinExistence type="inferred from homology"/>
<dbReference type="RefSeq" id="WP_015022837.1">
    <property type="nucleotide sequence ID" value="NC_018721.1"/>
</dbReference>
<dbReference type="HAMAP" id="MF_02093">
    <property type="entry name" value="Beta_carotene_diox"/>
    <property type="match status" value="1"/>
</dbReference>
<accession>K4I9A7</accession>
<sequence length="298" mass="34300">MKLYRIKFYDYIMLFSLLAILGSELLISEIQYVIALLGIFSLGILHGSNDLFVIENLNSNSQKPNFYKSLFAYLGVVLSFVAVFYFIPIFAIAAFVIISSYHFGEQHFHHKLQNTQSFWSSLFFLFYGLLVLFLILSLNSKEVILIVQDMTGLLIDSQFLNIVLFISALGSIGLFIFLSKTNPKLKSSLFPNVIYLILFMALFAVSNVVWGFASYFVLWHSIPSLKDQVNSLYGTFNFENFLSYFKKAFPYWLASIIGMLVVVWLFKDSKNFLSLLFAFIAAITFPHVFIMRKLFDKN</sequence>
<feature type="transmembrane region" description="Helical" evidence="1">
    <location>
        <begin position="248"/>
        <end position="266"/>
    </location>
</feature>